<keyword evidence="4 5" id="KW-0472">Membrane</keyword>
<accession>A0A7G8T7T7</accession>
<dbReference type="PANTHER" id="PTHR12714">
    <property type="entry name" value="PROTEIN-S ISOPRENYLCYSTEINE O-METHYLTRANSFERASE"/>
    <property type="match status" value="1"/>
</dbReference>
<keyword evidence="6" id="KW-0489">Methyltransferase</keyword>
<name>A0A7G8T7T7_9FIRM</name>
<dbReference type="GO" id="GO:0012505">
    <property type="term" value="C:endomembrane system"/>
    <property type="evidence" value="ECO:0007669"/>
    <property type="project" value="UniProtKB-SubCell"/>
</dbReference>
<dbReference type="KEGG" id="cfem:HCR03_13190"/>
<dbReference type="InterPro" id="IPR007318">
    <property type="entry name" value="Phopholipid_MeTrfase"/>
</dbReference>
<keyword evidence="2 5" id="KW-0812">Transmembrane</keyword>
<dbReference type="Proteomes" id="UP000515909">
    <property type="component" value="Chromosome"/>
</dbReference>
<dbReference type="PANTHER" id="PTHR12714:SF9">
    <property type="entry name" value="PROTEIN-S-ISOPRENYLCYSTEINE O-METHYLTRANSFERASE"/>
    <property type="match status" value="1"/>
</dbReference>
<dbReference type="Pfam" id="PF04191">
    <property type="entry name" value="PEMT"/>
    <property type="match status" value="1"/>
</dbReference>
<evidence type="ECO:0000256" key="2">
    <source>
        <dbReference type="ARBA" id="ARBA00022692"/>
    </source>
</evidence>
<evidence type="ECO:0000313" key="6">
    <source>
        <dbReference type="EMBL" id="QNK39678.1"/>
    </source>
</evidence>
<protein>
    <submittedName>
        <fullName evidence="6">Isoprenylcysteine carboxylmethyltransferase family protein</fullName>
    </submittedName>
</protein>
<dbReference type="GO" id="GO:0008168">
    <property type="term" value="F:methyltransferase activity"/>
    <property type="evidence" value="ECO:0007669"/>
    <property type="project" value="UniProtKB-KW"/>
</dbReference>
<keyword evidence="6" id="KW-0808">Transferase</keyword>
<evidence type="ECO:0000256" key="1">
    <source>
        <dbReference type="ARBA" id="ARBA00004127"/>
    </source>
</evidence>
<organism evidence="6 7">
    <name type="scientific">Caproicibacter fermentans</name>
    <dbReference type="NCBI Taxonomy" id="2576756"/>
    <lineage>
        <taxon>Bacteria</taxon>
        <taxon>Bacillati</taxon>
        <taxon>Bacillota</taxon>
        <taxon>Clostridia</taxon>
        <taxon>Eubacteriales</taxon>
        <taxon>Acutalibacteraceae</taxon>
        <taxon>Caproicibacter</taxon>
    </lineage>
</organism>
<keyword evidence="3 5" id="KW-1133">Transmembrane helix</keyword>
<dbReference type="EMBL" id="CP060286">
    <property type="protein sequence ID" value="QNK39678.1"/>
    <property type="molecule type" value="Genomic_DNA"/>
</dbReference>
<evidence type="ECO:0000256" key="3">
    <source>
        <dbReference type="ARBA" id="ARBA00022989"/>
    </source>
</evidence>
<feature type="transmembrane region" description="Helical" evidence="5">
    <location>
        <begin position="52"/>
        <end position="69"/>
    </location>
</feature>
<evidence type="ECO:0000313" key="7">
    <source>
        <dbReference type="Proteomes" id="UP000515909"/>
    </source>
</evidence>
<feature type="transmembrane region" description="Helical" evidence="5">
    <location>
        <begin position="12"/>
        <end position="32"/>
    </location>
</feature>
<evidence type="ECO:0000256" key="5">
    <source>
        <dbReference type="SAM" id="Phobius"/>
    </source>
</evidence>
<proteinExistence type="predicted"/>
<evidence type="ECO:0000256" key="4">
    <source>
        <dbReference type="ARBA" id="ARBA00023136"/>
    </source>
</evidence>
<feature type="transmembrane region" description="Helical" evidence="5">
    <location>
        <begin position="81"/>
        <end position="101"/>
    </location>
</feature>
<reference evidence="6 7" key="1">
    <citation type="submission" date="2020-08" db="EMBL/GenBank/DDBJ databases">
        <title>The isolate Caproiciproducens sp. 7D4C2 produces n-caproate at mildly acidic conditions from hexoses: genome and rBOX comparison with related strains and chain-elongating bacteria.</title>
        <authorList>
            <person name="Esquivel-Elizondo S."/>
            <person name="Bagci C."/>
            <person name="Temovska M."/>
            <person name="Jeon B.S."/>
            <person name="Bessarab I."/>
            <person name="Williams R.B.H."/>
            <person name="Huson D.H."/>
            <person name="Angenent L.T."/>
        </authorList>
    </citation>
    <scope>NUCLEOTIDE SEQUENCE [LARGE SCALE GENOMIC DNA]</scope>
    <source>
        <strain evidence="6 7">7D4C2</strain>
    </source>
</reference>
<dbReference type="AlphaFoldDB" id="A0A7G8T7T7"/>
<gene>
    <name evidence="6" type="ORF">HCR03_13190</name>
</gene>
<dbReference type="GO" id="GO:0032259">
    <property type="term" value="P:methylation"/>
    <property type="evidence" value="ECO:0007669"/>
    <property type="project" value="UniProtKB-KW"/>
</dbReference>
<sequence length="204" mass="23184">MGDPSKFISAAEYFWFNSAFGLLCCSEALIWLFTSSRWARHDERPERRDATLWLIIFAWWGGIVVSFGLRSKGVSPTVQSLLLPHAFYFVGMAFLVGGILLRCVSVWTLKRAFTLNVQTTDDQHLITKGPYRLIRNPAYTGSILSLLGIALCLRSVFAPVPVLILCAVCYGLRIRKEERALSDQFGEEFEAYKQHTWRLFPGII</sequence>
<comment type="subcellular location">
    <subcellularLocation>
        <location evidence="1">Endomembrane system</location>
        <topology evidence="1">Multi-pass membrane protein</topology>
    </subcellularLocation>
</comment>
<dbReference type="RefSeq" id="WP_187034623.1">
    <property type="nucleotide sequence ID" value="NZ_CP060286.1"/>
</dbReference>
<feature type="transmembrane region" description="Helical" evidence="5">
    <location>
        <begin position="143"/>
        <end position="172"/>
    </location>
</feature>
<dbReference type="Gene3D" id="1.20.120.1630">
    <property type="match status" value="1"/>
</dbReference>